<reference evidence="2" key="1">
    <citation type="submission" date="2020-02" db="EMBL/GenBank/DDBJ databases">
        <authorList>
            <person name="Meier V. D."/>
        </authorList>
    </citation>
    <scope>NUCLEOTIDE SEQUENCE</scope>
    <source>
        <strain evidence="2">AVDCRST_MAG47</strain>
    </source>
</reference>
<dbReference type="AlphaFoldDB" id="A0A6J4MXF4"/>
<dbReference type="PANTHER" id="PTHR33434">
    <property type="entry name" value="DEGV DOMAIN-CONTAINING PROTEIN DR_1986-RELATED"/>
    <property type="match status" value="1"/>
</dbReference>
<dbReference type="InterPro" id="IPR003797">
    <property type="entry name" value="DegV"/>
</dbReference>
<dbReference type="Gene3D" id="3.30.1180.10">
    <property type="match status" value="1"/>
</dbReference>
<sequence>MPKVTVVTDSTASLSGDVATEHGIVVVPLQVVIGARSYDDGIDPEASPEAVAKALREFMPVSTSRPSPAVLLETYERAAAEGAEEIVSVHVSADVSGTYESAMLAARRAPVKVHAVDSRQIGAGTGFAALTAAEVVAGGGDGEDAAAAARSRGTATASLFYVDTLEYLRRGGRVGAAAAFLGSALAVKPILQLDDGRVAPLDKVRTSGRALARLEDLAVQAAGESQVDVAVCHLASEGPARALAEVLTTRLAAQLSGRVVGVAEVPSVLGAHVGPGLVGVTVAPRED</sequence>
<accession>A0A6J4MXF4</accession>
<proteinExistence type="predicted"/>
<dbReference type="SUPFAM" id="SSF82549">
    <property type="entry name" value="DAK1/DegV-like"/>
    <property type="match status" value="1"/>
</dbReference>
<evidence type="ECO:0000256" key="1">
    <source>
        <dbReference type="ARBA" id="ARBA00023121"/>
    </source>
</evidence>
<dbReference type="EMBL" id="CADCUK010000080">
    <property type="protein sequence ID" value="CAA9370240.1"/>
    <property type="molecule type" value="Genomic_DNA"/>
</dbReference>
<dbReference type="NCBIfam" id="TIGR00762">
    <property type="entry name" value="DegV"/>
    <property type="match status" value="1"/>
</dbReference>
<name>A0A6J4MXF4_9ACTN</name>
<dbReference type="PROSITE" id="PS51482">
    <property type="entry name" value="DEGV"/>
    <property type="match status" value="1"/>
</dbReference>
<organism evidence="2">
    <name type="scientific">uncultured Nocardioidaceae bacterium</name>
    <dbReference type="NCBI Taxonomy" id="253824"/>
    <lineage>
        <taxon>Bacteria</taxon>
        <taxon>Bacillati</taxon>
        <taxon>Actinomycetota</taxon>
        <taxon>Actinomycetes</taxon>
        <taxon>Propionibacteriales</taxon>
        <taxon>Nocardioidaceae</taxon>
        <taxon>environmental samples</taxon>
    </lineage>
</organism>
<dbReference type="Gene3D" id="3.40.50.10170">
    <property type="match status" value="1"/>
</dbReference>
<dbReference type="GO" id="GO:0008289">
    <property type="term" value="F:lipid binding"/>
    <property type="evidence" value="ECO:0007669"/>
    <property type="project" value="UniProtKB-KW"/>
</dbReference>
<protein>
    <submittedName>
        <fullName evidence="2">DegV family protein</fullName>
    </submittedName>
</protein>
<dbReference type="PANTHER" id="PTHR33434:SF2">
    <property type="entry name" value="FATTY ACID-BINDING PROTEIN TM_1468"/>
    <property type="match status" value="1"/>
</dbReference>
<keyword evidence="1" id="KW-0446">Lipid-binding</keyword>
<gene>
    <name evidence="2" type="ORF">AVDCRST_MAG47-1153</name>
</gene>
<dbReference type="InterPro" id="IPR043168">
    <property type="entry name" value="DegV_C"/>
</dbReference>
<dbReference type="InterPro" id="IPR050270">
    <property type="entry name" value="DegV_domain_contain"/>
</dbReference>
<evidence type="ECO:0000313" key="2">
    <source>
        <dbReference type="EMBL" id="CAA9370240.1"/>
    </source>
</evidence>
<dbReference type="Pfam" id="PF02645">
    <property type="entry name" value="DegV"/>
    <property type="match status" value="1"/>
</dbReference>